<sequence>MTVRSIAVCCDDAGWDEANDHAIEALAHAGRLSAVSVLAQGPVARRWRDAPAGVAVGLHLNLTWRPGEPSAGLGGLIARAYAHRLDATALDARIAEQLQAFESAVGRAPDFVDGHQHVHQLPQVRGALQAALLARYGAAGRPALRVPRTSTWRGGKAQVLNLLGASALGRELARTQWPRNRDFAGAYDFNPGADYRQHMQAWLRTIADGGLIMVHPGSASALEHSAARVAEADYLGGPLWPEDLRANGVVLQPFTADRYR</sequence>
<evidence type="ECO:0000313" key="6">
    <source>
        <dbReference type="EMBL" id="KAF1024038.1"/>
    </source>
</evidence>
<dbReference type="GO" id="GO:0005975">
    <property type="term" value="P:carbohydrate metabolic process"/>
    <property type="evidence" value="ECO:0007669"/>
    <property type="project" value="InterPro"/>
</dbReference>
<dbReference type="Gene3D" id="3.20.20.370">
    <property type="entry name" value="Glycoside hydrolase/deacetylase"/>
    <property type="match status" value="1"/>
</dbReference>
<organism evidence="6 7">
    <name type="scientific">Paracidovorax wautersii</name>
    <dbReference type="NCBI Taxonomy" id="1177982"/>
    <lineage>
        <taxon>Bacteria</taxon>
        <taxon>Pseudomonadati</taxon>
        <taxon>Pseudomonadota</taxon>
        <taxon>Betaproteobacteria</taxon>
        <taxon>Burkholderiales</taxon>
        <taxon>Comamonadaceae</taxon>
        <taxon>Paracidovorax</taxon>
    </lineage>
</organism>
<gene>
    <name evidence="6" type="primary">chbG</name>
    <name evidence="6" type="ORF">GAK30_00056</name>
</gene>
<comment type="cofactor">
    <cofactor evidence="1">
        <name>Mg(2+)</name>
        <dbReference type="ChEBI" id="CHEBI:18420"/>
    </cofactor>
</comment>
<evidence type="ECO:0000256" key="1">
    <source>
        <dbReference type="ARBA" id="ARBA00001946"/>
    </source>
</evidence>
<keyword evidence="2" id="KW-0479">Metal-binding</keyword>
<dbReference type="SUPFAM" id="SSF88713">
    <property type="entry name" value="Glycoside hydrolase/deacetylase"/>
    <property type="match status" value="1"/>
</dbReference>
<keyword evidence="4" id="KW-0460">Magnesium</keyword>
<comment type="caution">
    <text evidence="6">The sequence shown here is derived from an EMBL/GenBank/DDBJ whole genome shotgun (WGS) entry which is preliminary data.</text>
</comment>
<evidence type="ECO:0000313" key="7">
    <source>
        <dbReference type="Proteomes" id="UP000461670"/>
    </source>
</evidence>
<dbReference type="EMBL" id="WNDQ01000001">
    <property type="protein sequence ID" value="KAF1024038.1"/>
    <property type="molecule type" value="Genomic_DNA"/>
</dbReference>
<dbReference type="CDD" id="cd10807">
    <property type="entry name" value="YdjC_like_3"/>
    <property type="match status" value="1"/>
</dbReference>
<dbReference type="GO" id="GO:0016787">
    <property type="term" value="F:hydrolase activity"/>
    <property type="evidence" value="ECO:0007669"/>
    <property type="project" value="UniProtKB-KW"/>
</dbReference>
<dbReference type="InterPro" id="IPR011330">
    <property type="entry name" value="Glyco_hydro/deAcase_b/a-brl"/>
</dbReference>
<dbReference type="Proteomes" id="UP000461670">
    <property type="component" value="Unassembled WGS sequence"/>
</dbReference>
<keyword evidence="5" id="KW-0119">Carbohydrate metabolism</keyword>
<evidence type="ECO:0000256" key="3">
    <source>
        <dbReference type="ARBA" id="ARBA00022801"/>
    </source>
</evidence>
<keyword evidence="3" id="KW-0378">Hydrolase</keyword>
<dbReference type="GO" id="GO:0019213">
    <property type="term" value="F:deacetylase activity"/>
    <property type="evidence" value="ECO:0007669"/>
    <property type="project" value="TreeGrafter"/>
</dbReference>
<evidence type="ECO:0000256" key="5">
    <source>
        <dbReference type="ARBA" id="ARBA00023277"/>
    </source>
</evidence>
<protein>
    <submittedName>
        <fullName evidence="6">Chitooligosaccharide deacetylase ChbG</fullName>
    </submittedName>
</protein>
<evidence type="ECO:0000256" key="4">
    <source>
        <dbReference type="ARBA" id="ARBA00022842"/>
    </source>
</evidence>
<dbReference type="InterPro" id="IPR006879">
    <property type="entry name" value="YdjC-like"/>
</dbReference>
<dbReference type="GO" id="GO:0046872">
    <property type="term" value="F:metal ion binding"/>
    <property type="evidence" value="ECO:0007669"/>
    <property type="project" value="UniProtKB-KW"/>
</dbReference>
<evidence type="ECO:0000256" key="2">
    <source>
        <dbReference type="ARBA" id="ARBA00022723"/>
    </source>
</evidence>
<dbReference type="AlphaFoldDB" id="A0A7V8JRX1"/>
<dbReference type="PANTHER" id="PTHR31609">
    <property type="entry name" value="YDJC DEACETYLASE FAMILY MEMBER"/>
    <property type="match status" value="1"/>
</dbReference>
<name>A0A7V8JRX1_9BURK</name>
<proteinExistence type="predicted"/>
<accession>A0A7V8JRX1</accession>
<dbReference type="Pfam" id="PF04794">
    <property type="entry name" value="YdjC"/>
    <property type="match status" value="1"/>
</dbReference>
<reference evidence="7" key="1">
    <citation type="journal article" date="2020" name="MBio">
        <title>Horizontal gene transfer to a defensive symbiont with a reduced genome amongst a multipartite beetle microbiome.</title>
        <authorList>
            <person name="Waterworth S.C."/>
            <person name="Florez L.V."/>
            <person name="Rees E.R."/>
            <person name="Hertweck C."/>
            <person name="Kaltenpoth M."/>
            <person name="Kwan J.C."/>
        </authorList>
    </citation>
    <scope>NUCLEOTIDE SEQUENCE [LARGE SCALE GENOMIC DNA]</scope>
</reference>
<dbReference type="PANTHER" id="PTHR31609:SF1">
    <property type="entry name" value="CARBOHYDRATE DEACETYLASE"/>
    <property type="match status" value="1"/>
</dbReference>